<feature type="compositionally biased region" description="Low complexity" evidence="2">
    <location>
        <begin position="1212"/>
        <end position="1230"/>
    </location>
</feature>
<gene>
    <name evidence="3" type="ORF">EKO27_g5382</name>
</gene>
<feature type="compositionally biased region" description="Basic and acidic residues" evidence="2">
    <location>
        <begin position="1202"/>
        <end position="1211"/>
    </location>
</feature>
<dbReference type="AlphaFoldDB" id="A0A439D5N8"/>
<feature type="compositionally biased region" description="Polar residues" evidence="2">
    <location>
        <begin position="718"/>
        <end position="729"/>
    </location>
</feature>
<feature type="region of interest" description="Disordered" evidence="2">
    <location>
        <begin position="65"/>
        <end position="104"/>
    </location>
</feature>
<feature type="region of interest" description="Disordered" evidence="2">
    <location>
        <begin position="628"/>
        <end position="1021"/>
    </location>
</feature>
<protein>
    <submittedName>
        <fullName evidence="3">Uncharacterized protein</fullName>
    </submittedName>
</protein>
<keyword evidence="4" id="KW-1185">Reference proteome</keyword>
<feature type="compositionally biased region" description="Basic and acidic residues" evidence="2">
    <location>
        <begin position="373"/>
        <end position="391"/>
    </location>
</feature>
<feature type="coiled-coil region" evidence="1">
    <location>
        <begin position="564"/>
        <end position="599"/>
    </location>
</feature>
<feature type="compositionally biased region" description="Basic and acidic residues" evidence="2">
    <location>
        <begin position="403"/>
        <end position="416"/>
    </location>
</feature>
<feature type="compositionally biased region" description="Basic and acidic residues" evidence="2">
    <location>
        <begin position="75"/>
        <end position="90"/>
    </location>
</feature>
<feature type="compositionally biased region" description="Low complexity" evidence="2">
    <location>
        <begin position="501"/>
        <end position="522"/>
    </location>
</feature>
<feature type="region of interest" description="Disordered" evidence="2">
    <location>
        <begin position="116"/>
        <end position="293"/>
    </location>
</feature>
<evidence type="ECO:0000256" key="1">
    <source>
        <dbReference type="SAM" id="Coils"/>
    </source>
</evidence>
<dbReference type="Proteomes" id="UP000286045">
    <property type="component" value="Unassembled WGS sequence"/>
</dbReference>
<feature type="compositionally biased region" description="Polar residues" evidence="2">
    <location>
        <begin position="647"/>
        <end position="663"/>
    </location>
</feature>
<feature type="compositionally biased region" description="Polar residues" evidence="2">
    <location>
        <begin position="692"/>
        <end position="711"/>
    </location>
</feature>
<feature type="compositionally biased region" description="Basic and acidic residues" evidence="2">
    <location>
        <begin position="862"/>
        <end position="882"/>
    </location>
</feature>
<feature type="region of interest" description="Disordered" evidence="2">
    <location>
        <begin position="1173"/>
        <end position="1250"/>
    </location>
</feature>
<dbReference type="EMBL" id="RYZI01000142">
    <property type="protein sequence ID" value="RWA09722.1"/>
    <property type="molecule type" value="Genomic_DNA"/>
</dbReference>
<feature type="region of interest" description="Disordered" evidence="2">
    <location>
        <begin position="308"/>
        <end position="332"/>
    </location>
</feature>
<feature type="region of interest" description="Disordered" evidence="2">
    <location>
        <begin position="1"/>
        <end position="34"/>
    </location>
</feature>
<feature type="compositionally biased region" description="Basic and acidic residues" evidence="2">
    <location>
        <begin position="190"/>
        <end position="216"/>
    </location>
</feature>
<sequence>MMATEATVRGLVDVSVNEPSLNRPAATDSDFQNDDRLNIAASRTADDIENKQIADIVDELVNSAEASVSGGSDTEAFKTDPTKLSGEKGHARSSSTVKKPQSFKSVSVNRTFLASKSATNSTSRPESAAGSASTTPQPTVSSSASRLKLVAKSGSNLGGASKTLSVNGKPSGAPDPNLVWNRNRPPTQPESKKRSDEELKHDGIHLADRLGPEDLKGQSNWADIDDDDEWAPDTITWTDGTKITLPPAEETAASPIAQPATIDKVKRDPILIPKPKSPAPMSNTSGSPSIKHGVLASGKGLVFKGAPEKPTLVAKPPAPPGPVKSPWAPLPPVEKVSPVVMELPTTQVPSSRYPLRDASNAKSATPPPPTKEIAADDFSRSYRDGTFHPSRELFNSQSGRYEPVSDRRGSRHDIHARQPALLQRQNHNDQQGPAEPSAAFQTSRNSVQEGPYSRRRGSSNVSGGSGHLAHRIGGKPHDMPPPSELSLNQGQALLPRARPISSSVESPVSSQPFSSADSQPSQRANPLPPYQPLVSPHQVHTVPYQKVYNQESTQADPHWETAQKEIMKQKREEAVRRRLEEERREEEAKQARIAEKLKALGPAPERKSAKKDTLSVVQRTEIPATLAIRSKATSETKAIPDPAPTLASYSETKAEQPITTDTALNEPPDPDPRVTNGSAKSPMEYEQPRMPSAQSIASTHGQSSVPWSEASQHPDRFQTWTSSHQNVSRNVWGAPGNDRSLGNGTFNADIGPLSEPHVATGANMMHRPAPIAPPRSTPQAPQPEAQSNRLAPIGPPRAQPNPANAWKNYDIKADDERRRLERVKQRESITEKASGPSYTDTWRSVDLNGEGKRSSVGTYVQSHREPSTELQEAEKAASHPEIGRPAVPQPQTTAPPAGPSSQARTGSRFFPSSKDITPPAQPSSRSKSPTPPPPTADGHPVYDGDATKPHVALPPLRPRVRLPPSAQPAIPGPIAPPSKQPPVSFAAAAAAASNVPSRAPDTSVSARPVSRGRGFNGIPQKPHEIASQENWQSKINNLMGKKSTSPAKFPPVGSSMIDSLESSRSHDSMDVPILSPSGTDFTEDSSFTSKEMAEECFGEQEMGSLPAVRLPTDTPDALWQAVEPNWFPVPTGLRINPAGCEPFKFSFDYAHGKSVIRIFTLGMPDAKTVVAPLFNHRSGSNPRRAGPRTGSSRHAPRASRRGGRDSSDHGGDPSTTSSSSRTLSSRGARGFRSRGETWSRQAPSTPAAQS</sequence>
<evidence type="ECO:0000313" key="3">
    <source>
        <dbReference type="EMBL" id="RWA09722.1"/>
    </source>
</evidence>
<feature type="region of interest" description="Disordered" evidence="2">
    <location>
        <begin position="345"/>
        <end position="558"/>
    </location>
</feature>
<comment type="caution">
    <text evidence="3">The sequence shown here is derived from an EMBL/GenBank/DDBJ whole genome shotgun (WGS) entry which is preliminary data.</text>
</comment>
<feature type="compositionally biased region" description="Pro residues" evidence="2">
    <location>
        <begin position="316"/>
        <end position="332"/>
    </location>
</feature>
<accession>A0A439D5N8</accession>
<evidence type="ECO:0000256" key="2">
    <source>
        <dbReference type="SAM" id="MobiDB-lite"/>
    </source>
</evidence>
<feature type="compositionally biased region" description="Pro residues" evidence="2">
    <location>
        <begin position="970"/>
        <end position="980"/>
    </location>
</feature>
<feature type="compositionally biased region" description="Polar residues" evidence="2">
    <location>
        <begin position="439"/>
        <end position="448"/>
    </location>
</feature>
<feature type="compositionally biased region" description="Polar residues" evidence="2">
    <location>
        <begin position="92"/>
        <end position="104"/>
    </location>
</feature>
<feature type="compositionally biased region" description="Polar residues" evidence="2">
    <location>
        <begin position="116"/>
        <end position="145"/>
    </location>
</feature>
<feature type="compositionally biased region" description="Basic and acidic residues" evidence="2">
    <location>
        <begin position="809"/>
        <end position="830"/>
    </location>
</feature>
<dbReference type="STRING" id="363999.A0A439D5N8"/>
<feature type="compositionally biased region" description="Polar residues" evidence="2">
    <location>
        <begin position="1236"/>
        <end position="1250"/>
    </location>
</feature>
<organism evidence="3 4">
    <name type="scientific">Xylaria grammica</name>
    <dbReference type="NCBI Taxonomy" id="363999"/>
    <lineage>
        <taxon>Eukaryota</taxon>
        <taxon>Fungi</taxon>
        <taxon>Dikarya</taxon>
        <taxon>Ascomycota</taxon>
        <taxon>Pezizomycotina</taxon>
        <taxon>Sordariomycetes</taxon>
        <taxon>Xylariomycetidae</taxon>
        <taxon>Xylariales</taxon>
        <taxon>Xylariaceae</taxon>
        <taxon>Xylaria</taxon>
    </lineage>
</organism>
<feature type="compositionally biased region" description="Low complexity" evidence="2">
    <location>
        <begin position="885"/>
        <end position="895"/>
    </location>
</feature>
<feature type="compositionally biased region" description="Polar residues" evidence="2">
    <location>
        <begin position="994"/>
        <end position="1005"/>
    </location>
</feature>
<keyword evidence="1" id="KW-0175">Coiled coil</keyword>
<evidence type="ECO:0000313" key="4">
    <source>
        <dbReference type="Proteomes" id="UP000286045"/>
    </source>
</evidence>
<name>A0A439D5N8_9PEZI</name>
<proteinExistence type="predicted"/>
<feature type="region of interest" description="Disordered" evidence="2">
    <location>
        <begin position="1056"/>
        <end position="1084"/>
    </location>
</feature>
<reference evidence="3 4" key="1">
    <citation type="submission" date="2018-12" db="EMBL/GenBank/DDBJ databases">
        <title>Draft genome sequence of Xylaria grammica IHI A82.</title>
        <authorList>
            <person name="Buettner E."/>
            <person name="Kellner H."/>
        </authorList>
    </citation>
    <scope>NUCLEOTIDE SEQUENCE [LARGE SCALE GENOMIC DNA]</scope>
    <source>
        <strain evidence="3 4">IHI A82</strain>
    </source>
</reference>